<sequence length="527" mass="60524">MDIKYVLFSPHKVCRICFCEAPSQVSLIDIFENDTRTICEVLSFLTNINITLADGSPKQICVECHLILSKAVQFKQRCVVSETVLKEALGAESNSNVQRDVDAFNQPPEHSLRSFRAVEYNSLNLSSEKYDDLKEFDQKTMLEVSKSETLEDIKNESDVNDFHCSDSQENFLTCDCESTFSSEIEYSNHLKCCQKHNLLNTKQDALFCPTCSLALPDFLSYTQHMNKHNTKTTERKLVYKCDKCLRKFALETSLQRHLKKHDNLEYKYVCKSCKREFKYQAHLENHILLVHTRDRGYRCDLCEQSFISLDALNVHKEVHKIKKKHQCTICNKSFVLLSTLSDHLRTHTGEKPYLCSTCGKGFSQKTNLEQHIRRHIGLKPYQCENCDKRFVSKGELTAHLRKHSGAHPFICDDCGNGFTTSSSLVKHRRIHTGERPFSCDMCNMKFAASGTLKNHRRTHTGEKPYKCSHCDKAFVQKQDLTSHIRCHTGERPYVCSNCGQAFRKASALKVHLKIHGKESELLQGIIS</sequence>
<feature type="domain" description="C2H2-type" evidence="13">
    <location>
        <begin position="381"/>
        <end position="408"/>
    </location>
</feature>
<dbReference type="Pfam" id="PF07776">
    <property type="entry name" value="zf-AD"/>
    <property type="match status" value="1"/>
</dbReference>
<dbReference type="PROSITE" id="PS51915">
    <property type="entry name" value="ZAD"/>
    <property type="match status" value="1"/>
</dbReference>
<feature type="binding site" evidence="12">
    <location>
        <position position="64"/>
    </location>
    <ligand>
        <name>Zn(2+)</name>
        <dbReference type="ChEBI" id="CHEBI:29105"/>
    </ligand>
</feature>
<feature type="domain" description="C2H2-type" evidence="13">
    <location>
        <begin position="353"/>
        <end position="380"/>
    </location>
</feature>
<gene>
    <name evidence="15" type="ORF">LNINA_LOCUS8231</name>
</gene>
<evidence type="ECO:0000256" key="3">
    <source>
        <dbReference type="ARBA" id="ARBA00022723"/>
    </source>
</evidence>
<dbReference type="GO" id="GO:0000981">
    <property type="term" value="F:DNA-binding transcription factor activity, RNA polymerase II-specific"/>
    <property type="evidence" value="ECO:0007669"/>
    <property type="project" value="TreeGrafter"/>
</dbReference>
<keyword evidence="3 12" id="KW-0479">Metal-binding</keyword>
<dbReference type="GO" id="GO:0008270">
    <property type="term" value="F:zinc ion binding"/>
    <property type="evidence" value="ECO:0007669"/>
    <property type="project" value="UniProtKB-UniRule"/>
</dbReference>
<feature type="domain" description="ZAD" evidence="14">
    <location>
        <begin position="12"/>
        <end position="88"/>
    </location>
</feature>
<feature type="domain" description="C2H2-type" evidence="13">
    <location>
        <begin position="239"/>
        <end position="266"/>
    </location>
</feature>
<reference evidence="15 16" key="1">
    <citation type="submission" date="2023-11" db="EMBL/GenBank/DDBJ databases">
        <authorList>
            <person name="Okamura Y."/>
        </authorList>
    </citation>
    <scope>NUCLEOTIDE SEQUENCE [LARGE SCALE GENOMIC DNA]</scope>
</reference>
<keyword evidence="9" id="KW-0804">Transcription</keyword>
<feature type="binding site" evidence="12">
    <location>
        <position position="17"/>
    </location>
    <ligand>
        <name>Zn(2+)</name>
        <dbReference type="ChEBI" id="CHEBI:29105"/>
    </ligand>
</feature>
<keyword evidence="4" id="KW-0677">Repeat</keyword>
<dbReference type="PROSITE" id="PS00028">
    <property type="entry name" value="ZINC_FINGER_C2H2_1"/>
    <property type="match status" value="10"/>
</dbReference>
<protein>
    <submittedName>
        <fullName evidence="15">Uncharacterized protein</fullName>
    </submittedName>
</protein>
<evidence type="ECO:0000256" key="11">
    <source>
        <dbReference type="PROSITE-ProRule" id="PRU00042"/>
    </source>
</evidence>
<dbReference type="FunFam" id="3.30.160.60:FF:001119">
    <property type="entry name" value="zinc finger protein 408"/>
    <property type="match status" value="1"/>
</dbReference>
<dbReference type="GO" id="GO:0003690">
    <property type="term" value="F:double-stranded DNA binding"/>
    <property type="evidence" value="ECO:0007669"/>
    <property type="project" value="UniProtKB-ARBA"/>
</dbReference>
<dbReference type="SUPFAM" id="SSF57667">
    <property type="entry name" value="beta-beta-alpha zinc fingers"/>
    <property type="match status" value="6"/>
</dbReference>
<evidence type="ECO:0000256" key="6">
    <source>
        <dbReference type="ARBA" id="ARBA00022833"/>
    </source>
</evidence>
<dbReference type="PANTHER" id="PTHR24408">
    <property type="entry name" value="ZINC FINGER PROTEIN"/>
    <property type="match status" value="1"/>
</dbReference>
<keyword evidence="8" id="KW-0238">DNA-binding</keyword>
<evidence type="ECO:0000256" key="9">
    <source>
        <dbReference type="ARBA" id="ARBA00023163"/>
    </source>
</evidence>
<dbReference type="Gene3D" id="3.40.1800.20">
    <property type="match status" value="1"/>
</dbReference>
<dbReference type="SMART" id="SM00868">
    <property type="entry name" value="zf-AD"/>
    <property type="match status" value="1"/>
</dbReference>
<dbReference type="InterPro" id="IPR036236">
    <property type="entry name" value="Znf_C2H2_sf"/>
</dbReference>
<dbReference type="GO" id="GO:0043565">
    <property type="term" value="F:sequence-specific DNA binding"/>
    <property type="evidence" value="ECO:0007669"/>
    <property type="project" value="TreeGrafter"/>
</dbReference>
<dbReference type="Proteomes" id="UP001497472">
    <property type="component" value="Unassembled WGS sequence"/>
</dbReference>
<dbReference type="AlphaFoldDB" id="A0AAV1JH72"/>
<feature type="domain" description="C2H2-type" evidence="13">
    <location>
        <begin position="437"/>
        <end position="464"/>
    </location>
</feature>
<evidence type="ECO:0000256" key="10">
    <source>
        <dbReference type="ARBA" id="ARBA00023242"/>
    </source>
</evidence>
<feature type="binding site" evidence="12">
    <location>
        <position position="61"/>
    </location>
    <ligand>
        <name>Zn(2+)</name>
        <dbReference type="ChEBI" id="CHEBI:29105"/>
    </ligand>
</feature>
<feature type="domain" description="C2H2-type" evidence="13">
    <location>
        <begin position="493"/>
        <end position="520"/>
    </location>
</feature>
<evidence type="ECO:0000256" key="1">
    <source>
        <dbReference type="ARBA" id="ARBA00004123"/>
    </source>
</evidence>
<dbReference type="FunFam" id="3.30.160.60:FF:000508">
    <property type="entry name" value="Myeloid zinc finger 1"/>
    <property type="match status" value="1"/>
</dbReference>
<evidence type="ECO:0000256" key="12">
    <source>
        <dbReference type="PROSITE-ProRule" id="PRU01263"/>
    </source>
</evidence>
<feature type="domain" description="C2H2-type" evidence="13">
    <location>
        <begin position="409"/>
        <end position="436"/>
    </location>
</feature>
<proteinExistence type="inferred from homology"/>
<dbReference type="PANTHER" id="PTHR24408:SF34">
    <property type="entry name" value="ZINC FINGER PROTEIN 672-RELATED"/>
    <property type="match status" value="1"/>
</dbReference>
<dbReference type="FunFam" id="3.30.160.60:FF:000446">
    <property type="entry name" value="Zinc finger protein"/>
    <property type="match status" value="1"/>
</dbReference>
<feature type="domain" description="C2H2-type" evidence="13">
    <location>
        <begin position="465"/>
        <end position="492"/>
    </location>
</feature>
<keyword evidence="5 11" id="KW-0863">Zinc-finger</keyword>
<dbReference type="GO" id="GO:0005634">
    <property type="term" value="C:nucleus"/>
    <property type="evidence" value="ECO:0007669"/>
    <property type="project" value="UniProtKB-SubCell"/>
</dbReference>
<feature type="domain" description="C2H2-type" evidence="13">
    <location>
        <begin position="325"/>
        <end position="352"/>
    </location>
</feature>
<evidence type="ECO:0000256" key="7">
    <source>
        <dbReference type="ARBA" id="ARBA00023015"/>
    </source>
</evidence>
<evidence type="ECO:0000256" key="8">
    <source>
        <dbReference type="ARBA" id="ARBA00023125"/>
    </source>
</evidence>
<dbReference type="GO" id="GO:0042802">
    <property type="term" value="F:identical protein binding"/>
    <property type="evidence" value="ECO:0007669"/>
    <property type="project" value="UniProtKB-ARBA"/>
</dbReference>
<evidence type="ECO:0000259" key="14">
    <source>
        <dbReference type="PROSITE" id="PS51915"/>
    </source>
</evidence>
<feature type="binding site" evidence="12">
    <location>
        <position position="14"/>
    </location>
    <ligand>
        <name>Zn(2+)</name>
        <dbReference type="ChEBI" id="CHEBI:29105"/>
    </ligand>
</feature>
<keyword evidence="7" id="KW-0805">Transcription regulation</keyword>
<evidence type="ECO:0000313" key="15">
    <source>
        <dbReference type="EMBL" id="CAK1548882.1"/>
    </source>
</evidence>
<feature type="domain" description="C2H2-type" evidence="13">
    <location>
        <begin position="297"/>
        <end position="324"/>
    </location>
</feature>
<dbReference type="InterPro" id="IPR013087">
    <property type="entry name" value="Znf_C2H2_type"/>
</dbReference>
<accession>A0AAV1JH72</accession>
<feature type="domain" description="C2H2-type" evidence="13">
    <location>
        <begin position="268"/>
        <end position="296"/>
    </location>
</feature>
<dbReference type="EMBL" id="CAVLEF010000011">
    <property type="protein sequence ID" value="CAK1548882.1"/>
    <property type="molecule type" value="Genomic_DNA"/>
</dbReference>
<dbReference type="SMART" id="SM00355">
    <property type="entry name" value="ZnF_C2H2"/>
    <property type="match status" value="11"/>
</dbReference>
<dbReference type="SUPFAM" id="SSF57716">
    <property type="entry name" value="Glucocorticoid receptor-like (DNA-binding domain)"/>
    <property type="match status" value="1"/>
</dbReference>
<dbReference type="Pfam" id="PF13912">
    <property type="entry name" value="zf-C2H2_6"/>
    <property type="match status" value="1"/>
</dbReference>
<comment type="subcellular location">
    <subcellularLocation>
        <location evidence="1">Nucleus</location>
    </subcellularLocation>
</comment>
<comment type="caution">
    <text evidence="15">The sequence shown here is derived from an EMBL/GenBank/DDBJ whole genome shotgun (WGS) entry which is preliminary data.</text>
</comment>
<dbReference type="FunFam" id="3.30.160.60:FF:000295">
    <property type="entry name" value="zinc finger protein 19"/>
    <property type="match status" value="1"/>
</dbReference>
<evidence type="ECO:0000313" key="16">
    <source>
        <dbReference type="Proteomes" id="UP001497472"/>
    </source>
</evidence>
<dbReference type="FunFam" id="3.30.160.60:FF:000145">
    <property type="entry name" value="Zinc finger protein 574"/>
    <property type="match status" value="1"/>
</dbReference>
<dbReference type="Gene3D" id="3.30.160.60">
    <property type="entry name" value="Classic Zinc Finger"/>
    <property type="match status" value="9"/>
</dbReference>
<evidence type="ECO:0000256" key="5">
    <source>
        <dbReference type="ARBA" id="ARBA00022771"/>
    </source>
</evidence>
<dbReference type="InterPro" id="IPR012934">
    <property type="entry name" value="Znf_AD"/>
</dbReference>
<dbReference type="FunFam" id="3.30.160.60:FF:000151">
    <property type="entry name" value="Zinc finger and SCAN domain-containing 21"/>
    <property type="match status" value="1"/>
</dbReference>
<comment type="similarity">
    <text evidence="2">Belongs to the krueppel C2H2-type zinc-finger protein family.</text>
</comment>
<dbReference type="Pfam" id="PF00096">
    <property type="entry name" value="zf-C2H2"/>
    <property type="match status" value="8"/>
</dbReference>
<evidence type="ECO:0000259" key="13">
    <source>
        <dbReference type="PROSITE" id="PS50157"/>
    </source>
</evidence>
<keyword evidence="16" id="KW-1185">Reference proteome</keyword>
<evidence type="ECO:0000256" key="2">
    <source>
        <dbReference type="ARBA" id="ARBA00006991"/>
    </source>
</evidence>
<name>A0AAV1JH72_9NEOP</name>
<keyword evidence="10" id="KW-0539">Nucleus</keyword>
<dbReference type="FunFam" id="3.30.160.60:FF:001370">
    <property type="entry name" value="Zinc finger protein"/>
    <property type="match status" value="1"/>
</dbReference>
<dbReference type="PROSITE" id="PS50157">
    <property type="entry name" value="ZINC_FINGER_C2H2_2"/>
    <property type="match status" value="10"/>
</dbReference>
<keyword evidence="6 12" id="KW-0862">Zinc</keyword>
<evidence type="ECO:0000256" key="4">
    <source>
        <dbReference type="ARBA" id="ARBA00022737"/>
    </source>
</evidence>
<organism evidence="15 16">
    <name type="scientific">Leptosia nina</name>
    <dbReference type="NCBI Taxonomy" id="320188"/>
    <lineage>
        <taxon>Eukaryota</taxon>
        <taxon>Metazoa</taxon>
        <taxon>Ecdysozoa</taxon>
        <taxon>Arthropoda</taxon>
        <taxon>Hexapoda</taxon>
        <taxon>Insecta</taxon>
        <taxon>Pterygota</taxon>
        <taxon>Neoptera</taxon>
        <taxon>Endopterygota</taxon>
        <taxon>Lepidoptera</taxon>
        <taxon>Glossata</taxon>
        <taxon>Ditrysia</taxon>
        <taxon>Papilionoidea</taxon>
        <taxon>Pieridae</taxon>
        <taxon>Pierinae</taxon>
        <taxon>Leptosia</taxon>
    </lineage>
</organism>